<dbReference type="GO" id="GO:0015074">
    <property type="term" value="P:DNA integration"/>
    <property type="evidence" value="ECO:0007669"/>
    <property type="project" value="InterPro"/>
</dbReference>
<protein>
    <submittedName>
        <fullName evidence="3">Site-specific recombinase XerD</fullName>
    </submittedName>
</protein>
<dbReference type="RefSeq" id="WP_072909448.1">
    <property type="nucleotide sequence ID" value="NZ_FQZT01000012.1"/>
</dbReference>
<dbReference type="GO" id="GO:0006310">
    <property type="term" value="P:DNA recombination"/>
    <property type="evidence" value="ECO:0007669"/>
    <property type="project" value="UniProtKB-KW"/>
</dbReference>
<accession>A0A1M6L6B3</accession>
<evidence type="ECO:0000313" key="3">
    <source>
        <dbReference type="EMBL" id="SHJ66730.1"/>
    </source>
</evidence>
<dbReference type="Gene3D" id="1.10.443.10">
    <property type="entry name" value="Intergrase catalytic core"/>
    <property type="match status" value="1"/>
</dbReference>
<name>A0A1M6L6B3_MALRU</name>
<dbReference type="InterPro" id="IPR024456">
    <property type="entry name" value="Integrase_catalytic_putative"/>
</dbReference>
<dbReference type="GO" id="GO:0003677">
    <property type="term" value="F:DNA binding"/>
    <property type="evidence" value="ECO:0007669"/>
    <property type="project" value="InterPro"/>
</dbReference>
<evidence type="ECO:0000313" key="4">
    <source>
        <dbReference type="Proteomes" id="UP000184171"/>
    </source>
</evidence>
<dbReference type="InterPro" id="IPR011010">
    <property type="entry name" value="DNA_brk_join_enz"/>
</dbReference>
<dbReference type="EMBL" id="FQZT01000012">
    <property type="protein sequence ID" value="SHJ66730.1"/>
    <property type="molecule type" value="Genomic_DNA"/>
</dbReference>
<proteinExistence type="predicted"/>
<dbReference type="OrthoDB" id="5444728at2"/>
<dbReference type="InterPro" id="IPR013762">
    <property type="entry name" value="Integrase-like_cat_sf"/>
</dbReference>
<sequence length="313" mass="35070">MKCGSEKNNGWGTPLIWACLQALKHRYGKGCYATLATHKAHLTHFAKYLKAHNINDIMRVSVEVLLAYATCVQEKHSNNYARNLISSANIIVESVRGDRKVRLDPSEVLARRQSARKDAPAGLNLDDVNRAAESLTENGYPRIAVLILLIRHFGMRLKEGCLIDLRVALRQAKKHGKIDVRRGTKGGRGRTIERWVPATEQAIEVLVQAQAFSSKETGSLIPSDMSSVEFMRLAKRVWRKVRKEFGLSKIHDLRSAFACDRYKQLTGHDAPACHRGNLSATKEQDRKARDVIVKEIGHGSRGRMAPYVGRGAR</sequence>
<organism evidence="3 4">
    <name type="scientific">Malonomonas rubra DSM 5091</name>
    <dbReference type="NCBI Taxonomy" id="1122189"/>
    <lineage>
        <taxon>Bacteria</taxon>
        <taxon>Pseudomonadati</taxon>
        <taxon>Thermodesulfobacteriota</taxon>
        <taxon>Desulfuromonadia</taxon>
        <taxon>Desulfuromonadales</taxon>
        <taxon>Geopsychrobacteraceae</taxon>
        <taxon>Malonomonas</taxon>
    </lineage>
</organism>
<reference evidence="3 4" key="1">
    <citation type="submission" date="2016-11" db="EMBL/GenBank/DDBJ databases">
        <authorList>
            <person name="Jaros S."/>
            <person name="Januszkiewicz K."/>
            <person name="Wedrychowicz H."/>
        </authorList>
    </citation>
    <scope>NUCLEOTIDE SEQUENCE [LARGE SCALE GENOMIC DNA]</scope>
    <source>
        <strain evidence="3 4">DSM 5091</strain>
    </source>
</reference>
<gene>
    <name evidence="3" type="ORF">SAMN02745165_02887</name>
</gene>
<dbReference type="STRING" id="1122189.SAMN02745165_02887"/>
<evidence type="ECO:0000256" key="1">
    <source>
        <dbReference type="ARBA" id="ARBA00023172"/>
    </source>
</evidence>
<keyword evidence="1" id="KW-0233">DNA recombination</keyword>
<dbReference type="Proteomes" id="UP000184171">
    <property type="component" value="Unassembled WGS sequence"/>
</dbReference>
<keyword evidence="4" id="KW-1185">Reference proteome</keyword>
<dbReference type="AlphaFoldDB" id="A0A1M6L6B3"/>
<dbReference type="Pfam" id="PF12835">
    <property type="entry name" value="Integrase_1"/>
    <property type="match status" value="1"/>
</dbReference>
<dbReference type="SUPFAM" id="SSF56349">
    <property type="entry name" value="DNA breaking-rejoining enzymes"/>
    <property type="match status" value="1"/>
</dbReference>
<evidence type="ECO:0000259" key="2">
    <source>
        <dbReference type="Pfam" id="PF12835"/>
    </source>
</evidence>
<feature type="domain" description="Integrase catalytic" evidence="2">
    <location>
        <begin position="141"/>
        <end position="260"/>
    </location>
</feature>